<dbReference type="SUPFAM" id="SSF51294">
    <property type="entry name" value="Hedgehog/intein (Hint) domain"/>
    <property type="match status" value="1"/>
</dbReference>
<feature type="compositionally biased region" description="Basic and acidic residues" evidence="1">
    <location>
        <begin position="353"/>
        <end position="366"/>
    </location>
</feature>
<feature type="region of interest" description="Disordered" evidence="1">
    <location>
        <begin position="534"/>
        <end position="725"/>
    </location>
</feature>
<gene>
    <name evidence="4" type="ORF">SD37_33350</name>
</gene>
<sequence>MVTNKADPTRVVLCSVAGGVLTAVFGVLGATDAHAEPRNTAGQPSGAPVKKVQPRKSNNSGSANAAEKKVEKYDKFKKDTEEKKKGQGGSSSAIADRDIAKRDKDADEQRRGRTAGSSAIADREVKREDEKKEQAKKAKALNFKKDTEERLKGQGGSSSAIADRDIAKRDKDADEQRRGRTAGSSAIADREVKREDEKKEQAKKAKTLKFKKDTEERLKSQGGSSSAIADRDIAKRDKDADEQRRGRTAGSSAIADREVKREDEKKEQAKKAKTLKFKKDTEERLKSQGGSSSAIADRDIAKRDKDADEQRRGRTAGSSAIADREVKREDEQKEQAKKAEEAAFERFLNGDGRITKDGGGLRDMVRDVLTAGPVSKPTDEIPGTSPQVPPTSDREPGRGDPNDHLVGNVADEARESIVDHLESLGESIQTAADLSAMTRIPVPKMDPWTAASTATVPAQERKAAEERNEQRAKALVDALQDPGKVLREIVRPYEEDWNSDKPERVIGRGIVDGGSVILSGGLSAVVKVSKAIDALTGGRSPESGPSAGLPRSDGEPGSGELATESPLPGNPTPNPDSAPTALDPQNPPERAGNAAPDAHAPANDQGAKGDTTTPGTPSRSTNDGDRPGTTVLPTQATHLPTLPGKNRGETQARRSGDTPRGDTSDKDGSRRGPTQRDTGTPSSRTTDGSESKQRTNDRAPESATKTSPESRESADAANRCPTPNSFVHGTPVLLADGTYKPIEQVRLGDRVLATDPGTGLTQARPVINLIPGQGLKELVRITVDTDGDQGDATGTVTATDEHPFWVANTGHWTDAEDLDRGDLLRTSDGRLLQVVAVHEWAQQQQVHNLTIEGLHTYYVSAGGSSSGADMLVHNASKSCRKPANLLAAEKVDIDMVHVLDRHTAGGKTYQQSGKKDKFFDQMSPREIAKTIREAYASSTMAGSSQGPRVFLRGTANGLTIEMWFNKETGIIETAYPVGRG</sequence>
<feature type="compositionally biased region" description="Basic and acidic residues" evidence="1">
    <location>
        <begin position="210"/>
        <end position="219"/>
    </location>
</feature>
<feature type="compositionally biased region" description="Basic and acidic residues" evidence="1">
    <location>
        <begin position="188"/>
        <end position="203"/>
    </location>
</feature>
<name>A0A193C6M6_AMYOR</name>
<reference evidence="4 5" key="1">
    <citation type="journal article" date="2015" name="Genome Announc.">
        <title>Draft Genome Sequence of Norvancomycin-Producing Strain Amycolatopsis orientalis CPCC200066.</title>
        <authorList>
            <person name="Lei X."/>
            <person name="Yuan F."/>
            <person name="Shi Y."/>
            <person name="Li X."/>
            <person name="Wang L."/>
            <person name="Hong B."/>
        </authorList>
    </citation>
    <scope>NUCLEOTIDE SEQUENCE [LARGE SCALE GENOMIC DNA]</scope>
    <source>
        <strain evidence="4 5">B-37</strain>
    </source>
</reference>
<feature type="compositionally biased region" description="Basic and acidic residues" evidence="1">
    <location>
        <begin position="255"/>
        <end position="270"/>
    </location>
</feature>
<evidence type="ECO:0000256" key="2">
    <source>
        <dbReference type="SAM" id="SignalP"/>
    </source>
</evidence>
<feature type="compositionally biased region" description="Basic and acidic residues" evidence="1">
    <location>
        <begin position="95"/>
        <end position="111"/>
    </location>
</feature>
<keyword evidence="2" id="KW-0732">Signal</keyword>
<dbReference type="SMART" id="SM00306">
    <property type="entry name" value="HintN"/>
    <property type="match status" value="1"/>
</dbReference>
<feature type="signal peptide" evidence="2">
    <location>
        <begin position="1"/>
        <end position="35"/>
    </location>
</feature>
<dbReference type="InterPro" id="IPR036844">
    <property type="entry name" value="Hint_dom_sf"/>
</dbReference>
<feature type="compositionally biased region" description="Polar residues" evidence="1">
    <location>
        <begin position="610"/>
        <end position="621"/>
    </location>
</feature>
<dbReference type="Gene3D" id="2.170.16.10">
    <property type="entry name" value="Hedgehog/Intein (Hint) domain"/>
    <property type="match status" value="1"/>
</dbReference>
<organism evidence="4 5">
    <name type="scientific">Amycolatopsis orientalis</name>
    <name type="common">Nocardia orientalis</name>
    <dbReference type="NCBI Taxonomy" id="31958"/>
    <lineage>
        <taxon>Bacteria</taxon>
        <taxon>Bacillati</taxon>
        <taxon>Actinomycetota</taxon>
        <taxon>Actinomycetes</taxon>
        <taxon>Pseudonocardiales</taxon>
        <taxon>Pseudonocardiaceae</taxon>
        <taxon>Amycolatopsis</taxon>
    </lineage>
</organism>
<dbReference type="Pfam" id="PF07591">
    <property type="entry name" value="PT-HINT"/>
    <property type="match status" value="1"/>
</dbReference>
<evidence type="ECO:0000313" key="5">
    <source>
        <dbReference type="Proteomes" id="UP000093695"/>
    </source>
</evidence>
<dbReference type="Proteomes" id="UP000093695">
    <property type="component" value="Chromosome"/>
</dbReference>
<dbReference type="InterPro" id="IPR029501">
    <property type="entry name" value="EndoU_bac"/>
</dbReference>
<dbReference type="CDD" id="cd00081">
    <property type="entry name" value="Hint"/>
    <property type="match status" value="1"/>
</dbReference>
<evidence type="ECO:0000313" key="4">
    <source>
        <dbReference type="EMBL" id="ANN20013.1"/>
    </source>
</evidence>
<feature type="compositionally biased region" description="Basic and acidic residues" evidence="1">
    <location>
        <begin position="66"/>
        <end position="85"/>
    </location>
</feature>
<proteinExistence type="predicted"/>
<feature type="region of interest" description="Disordered" evidence="1">
    <location>
        <begin position="35"/>
        <end position="406"/>
    </location>
</feature>
<feature type="compositionally biased region" description="Basic and acidic residues" evidence="1">
    <location>
        <begin position="646"/>
        <end position="670"/>
    </location>
</feature>
<feature type="compositionally biased region" description="Basic and acidic residues" evidence="1">
    <location>
        <begin position="392"/>
        <end position="403"/>
    </location>
</feature>
<dbReference type="GO" id="GO:0004519">
    <property type="term" value="F:endonuclease activity"/>
    <property type="evidence" value="ECO:0007669"/>
    <property type="project" value="InterPro"/>
</dbReference>
<feature type="compositionally biased region" description="Basic and acidic residues" evidence="1">
    <location>
        <begin position="459"/>
        <end position="473"/>
    </location>
</feature>
<evidence type="ECO:0000259" key="3">
    <source>
        <dbReference type="SMART" id="SM00306"/>
    </source>
</evidence>
<feature type="region of interest" description="Disordered" evidence="1">
    <location>
        <begin position="445"/>
        <end position="473"/>
    </location>
</feature>
<feature type="chain" id="PRO_5008256437" description="Hint domain-containing protein" evidence="2">
    <location>
        <begin position="36"/>
        <end position="980"/>
    </location>
</feature>
<dbReference type="Pfam" id="PF14436">
    <property type="entry name" value="EndoU_bacteria"/>
    <property type="match status" value="1"/>
</dbReference>
<feature type="compositionally biased region" description="Low complexity" evidence="1">
    <location>
        <begin position="591"/>
        <end position="604"/>
    </location>
</feature>
<evidence type="ECO:0000256" key="1">
    <source>
        <dbReference type="SAM" id="MobiDB-lite"/>
    </source>
</evidence>
<dbReference type="KEGG" id="aori:SD37_33350"/>
<dbReference type="EMBL" id="CP016174">
    <property type="protein sequence ID" value="ANN20013.1"/>
    <property type="molecule type" value="Genomic_DNA"/>
</dbReference>
<feature type="compositionally biased region" description="Basic and acidic residues" evidence="1">
    <location>
        <begin position="143"/>
        <end position="152"/>
    </location>
</feature>
<keyword evidence="5" id="KW-1185">Reference proteome</keyword>
<feature type="compositionally biased region" description="Basic and acidic residues" evidence="1">
    <location>
        <begin position="687"/>
        <end position="700"/>
    </location>
</feature>
<feature type="compositionally biased region" description="Polar residues" evidence="1">
    <location>
        <begin position="675"/>
        <end position="686"/>
    </location>
</feature>
<dbReference type="STRING" id="31958.SD37_33350"/>
<accession>A0A193C6M6</accession>
<dbReference type="InterPro" id="IPR003587">
    <property type="entry name" value="Hint_dom_N"/>
</dbReference>
<protein>
    <recommendedName>
        <fullName evidence="3">Hint domain-containing protein</fullName>
    </recommendedName>
</protein>
<feature type="compositionally biased region" description="Basic and acidic residues" evidence="1">
    <location>
        <begin position="277"/>
        <end position="286"/>
    </location>
</feature>
<feature type="compositionally biased region" description="Basic and acidic residues" evidence="1">
    <location>
        <begin position="229"/>
        <end position="245"/>
    </location>
</feature>
<dbReference type="AlphaFoldDB" id="A0A193C6M6"/>
<feature type="compositionally biased region" description="Basic and acidic residues" evidence="1">
    <location>
        <begin position="322"/>
        <end position="344"/>
    </location>
</feature>
<feature type="compositionally biased region" description="Basic and acidic residues" evidence="1">
    <location>
        <begin position="121"/>
        <end position="136"/>
    </location>
</feature>
<feature type="domain" description="Hint" evidence="3">
    <location>
        <begin position="723"/>
        <end position="828"/>
    </location>
</feature>
<feature type="compositionally biased region" description="Basic and acidic residues" evidence="1">
    <location>
        <begin position="162"/>
        <end position="178"/>
    </location>
</feature>
<feature type="compositionally biased region" description="Basic and acidic residues" evidence="1">
    <location>
        <begin position="296"/>
        <end position="312"/>
    </location>
</feature>